<organism evidence="1 2">
    <name type="scientific">Pleuronectes platessa</name>
    <name type="common">European plaice</name>
    <dbReference type="NCBI Taxonomy" id="8262"/>
    <lineage>
        <taxon>Eukaryota</taxon>
        <taxon>Metazoa</taxon>
        <taxon>Chordata</taxon>
        <taxon>Craniata</taxon>
        <taxon>Vertebrata</taxon>
        <taxon>Euteleostomi</taxon>
        <taxon>Actinopterygii</taxon>
        <taxon>Neopterygii</taxon>
        <taxon>Teleostei</taxon>
        <taxon>Neoteleostei</taxon>
        <taxon>Acanthomorphata</taxon>
        <taxon>Carangaria</taxon>
        <taxon>Pleuronectiformes</taxon>
        <taxon>Pleuronectoidei</taxon>
        <taxon>Pleuronectidae</taxon>
        <taxon>Pleuronectes</taxon>
    </lineage>
</organism>
<keyword evidence="2" id="KW-1185">Reference proteome</keyword>
<evidence type="ECO:0000313" key="1">
    <source>
        <dbReference type="EMBL" id="CAB1453688.1"/>
    </source>
</evidence>
<sequence>MAKLSEDNRHSSYLSTLQAGGVLPLWPSGSILYEQRGDVWQTLFPSEAPLPLTNPLMASRDLTRSLLSEPLSATSLITEEKMKALWTSSYINMRHHAPSLLPFPPLAYS</sequence>
<accession>A0A9N7Z2Y2</accession>
<reference evidence="1" key="1">
    <citation type="submission" date="2020-03" db="EMBL/GenBank/DDBJ databases">
        <authorList>
            <person name="Weist P."/>
        </authorList>
    </citation>
    <scope>NUCLEOTIDE SEQUENCE</scope>
</reference>
<evidence type="ECO:0000313" key="2">
    <source>
        <dbReference type="Proteomes" id="UP001153269"/>
    </source>
</evidence>
<proteinExistence type="predicted"/>
<dbReference type="AlphaFoldDB" id="A0A9N7Z2Y2"/>
<dbReference type="EMBL" id="CADEAL010004180">
    <property type="protein sequence ID" value="CAB1453688.1"/>
    <property type="molecule type" value="Genomic_DNA"/>
</dbReference>
<name>A0A9N7Z2Y2_PLEPL</name>
<comment type="caution">
    <text evidence="1">The sequence shown here is derived from an EMBL/GenBank/DDBJ whole genome shotgun (WGS) entry which is preliminary data.</text>
</comment>
<protein>
    <submittedName>
        <fullName evidence="1">Uncharacterized protein</fullName>
    </submittedName>
</protein>
<dbReference type="Proteomes" id="UP001153269">
    <property type="component" value="Unassembled WGS sequence"/>
</dbReference>
<gene>
    <name evidence="1" type="ORF">PLEPLA_LOCUS41444</name>
</gene>